<organism evidence="1 2">
    <name type="scientific">Asparagus officinalis</name>
    <name type="common">Garden asparagus</name>
    <dbReference type="NCBI Taxonomy" id="4686"/>
    <lineage>
        <taxon>Eukaryota</taxon>
        <taxon>Viridiplantae</taxon>
        <taxon>Streptophyta</taxon>
        <taxon>Embryophyta</taxon>
        <taxon>Tracheophyta</taxon>
        <taxon>Spermatophyta</taxon>
        <taxon>Magnoliopsida</taxon>
        <taxon>Liliopsida</taxon>
        <taxon>Asparagales</taxon>
        <taxon>Asparagaceae</taxon>
        <taxon>Asparagoideae</taxon>
        <taxon>Asparagus</taxon>
    </lineage>
</organism>
<name>A0A5P1F8M8_ASPOF</name>
<evidence type="ECO:0000313" key="1">
    <source>
        <dbReference type="EMBL" id="ONK73109.1"/>
    </source>
</evidence>
<protein>
    <submittedName>
        <fullName evidence="1">Uncharacterized protein</fullName>
    </submittedName>
</protein>
<evidence type="ECO:0000313" key="2">
    <source>
        <dbReference type="Proteomes" id="UP000243459"/>
    </source>
</evidence>
<dbReference type="EMBL" id="CM007384">
    <property type="protein sequence ID" value="ONK73109.1"/>
    <property type="molecule type" value="Genomic_DNA"/>
</dbReference>
<sequence length="74" mass="8365">MRETSWDGFSFVNEMPRIILKGNNKAKVKEKLDKHTLTGYCSDLIDRKAKVKNIIEGVINNMTDDEDGGDGLCF</sequence>
<reference evidence="2" key="1">
    <citation type="journal article" date="2017" name="Nat. Commun.">
        <title>The asparagus genome sheds light on the origin and evolution of a young Y chromosome.</title>
        <authorList>
            <person name="Harkess A."/>
            <person name="Zhou J."/>
            <person name="Xu C."/>
            <person name="Bowers J.E."/>
            <person name="Van der Hulst R."/>
            <person name="Ayyampalayam S."/>
            <person name="Mercati F."/>
            <person name="Riccardi P."/>
            <person name="McKain M.R."/>
            <person name="Kakrana A."/>
            <person name="Tang H."/>
            <person name="Ray J."/>
            <person name="Groenendijk J."/>
            <person name="Arikit S."/>
            <person name="Mathioni S.M."/>
            <person name="Nakano M."/>
            <person name="Shan H."/>
            <person name="Telgmann-Rauber A."/>
            <person name="Kanno A."/>
            <person name="Yue Z."/>
            <person name="Chen H."/>
            <person name="Li W."/>
            <person name="Chen Y."/>
            <person name="Xu X."/>
            <person name="Zhang Y."/>
            <person name="Luo S."/>
            <person name="Chen H."/>
            <person name="Gao J."/>
            <person name="Mao Z."/>
            <person name="Pires J.C."/>
            <person name="Luo M."/>
            <person name="Kudrna D."/>
            <person name="Wing R.A."/>
            <person name="Meyers B.C."/>
            <person name="Yi K."/>
            <person name="Kong H."/>
            <person name="Lavrijsen P."/>
            <person name="Sunseri F."/>
            <person name="Falavigna A."/>
            <person name="Ye Y."/>
            <person name="Leebens-Mack J.H."/>
            <person name="Chen G."/>
        </authorList>
    </citation>
    <scope>NUCLEOTIDE SEQUENCE [LARGE SCALE GENOMIC DNA]</scope>
    <source>
        <strain evidence="2">cv. DH0086</strain>
    </source>
</reference>
<dbReference type="Proteomes" id="UP000243459">
    <property type="component" value="Chromosome 4"/>
</dbReference>
<keyword evidence="2" id="KW-1185">Reference proteome</keyword>
<proteinExistence type="predicted"/>
<dbReference type="AlphaFoldDB" id="A0A5P1F8M8"/>
<gene>
    <name evidence="1" type="ORF">A4U43_C04F27350</name>
</gene>
<accession>A0A5P1F8M8</accession>
<dbReference type="Gramene" id="ONK73109">
    <property type="protein sequence ID" value="ONK73109"/>
    <property type="gene ID" value="A4U43_C04F27350"/>
</dbReference>